<proteinExistence type="predicted"/>
<dbReference type="KEGG" id="haer:DU502_00065"/>
<evidence type="ECO:0000313" key="4">
    <source>
        <dbReference type="Proteomes" id="UP000282007"/>
    </source>
</evidence>
<evidence type="ECO:0000313" key="3">
    <source>
        <dbReference type="Proteomes" id="UP000277326"/>
    </source>
</evidence>
<gene>
    <name evidence="2" type="ORF">ATH50_2713</name>
    <name evidence="1" type="ORF">DU502_00065</name>
</gene>
<dbReference type="EMBL" id="REFS01000005">
    <property type="protein sequence ID" value="RMB13380.1"/>
    <property type="molecule type" value="Genomic_DNA"/>
</dbReference>
<accession>A0A3M0CY53</accession>
<dbReference type="Pfam" id="PF25252">
    <property type="entry name" value="DUF7854"/>
    <property type="match status" value="1"/>
</dbReference>
<organism evidence="2 3">
    <name type="scientific">Haloplanus aerogenes</name>
    <dbReference type="NCBI Taxonomy" id="660522"/>
    <lineage>
        <taxon>Archaea</taxon>
        <taxon>Methanobacteriati</taxon>
        <taxon>Methanobacteriota</taxon>
        <taxon>Stenosarchaea group</taxon>
        <taxon>Halobacteria</taxon>
        <taxon>Halobacteriales</taxon>
        <taxon>Haloferacaceae</taxon>
        <taxon>Haloplanus</taxon>
    </lineage>
</organism>
<keyword evidence="4" id="KW-1185">Reference proteome</keyword>
<reference evidence="2 3" key="1">
    <citation type="journal article" date="2015" name="Stand. Genomic Sci.">
        <title>Genomic Encyclopedia of Bacterial and Archaeal Type Strains, Phase III: the genomes of soil and plant-associated and newly described type strains.</title>
        <authorList>
            <person name="Whitman W.B."/>
            <person name="Woyke T."/>
            <person name="Klenk H.P."/>
            <person name="Zhou Y."/>
            <person name="Lilburn T.G."/>
            <person name="Beck B.J."/>
            <person name="De Vos P."/>
            <person name="Vandamme P."/>
            <person name="Eisen J.A."/>
            <person name="Garrity G."/>
            <person name="Hugenholtz P."/>
            <person name="Kyrpides N.C."/>
        </authorList>
    </citation>
    <scope>NUCLEOTIDE SEQUENCE [LARGE SCALE GENOMIC DNA]</scope>
    <source>
        <strain evidence="2 3">CGMCC 1.10124</strain>
    </source>
</reference>
<dbReference type="Proteomes" id="UP000277326">
    <property type="component" value="Unassembled WGS sequence"/>
</dbReference>
<dbReference type="InterPro" id="IPR057176">
    <property type="entry name" value="DUF7854"/>
</dbReference>
<dbReference type="AlphaFoldDB" id="A0A3M0CY53"/>
<reference evidence="2" key="3">
    <citation type="submission" date="2018-10" db="EMBL/GenBank/DDBJ databases">
        <authorList>
            <person name="Whitman W."/>
            <person name="Huntemann M."/>
            <person name="Clum A."/>
            <person name="Pillay M."/>
            <person name="Palaniappan K."/>
            <person name="Varghese N."/>
            <person name="Mikhailova N."/>
            <person name="Stamatis D."/>
            <person name="Reddy T."/>
            <person name="Daum C."/>
            <person name="Shapiro N."/>
            <person name="Ivanova N."/>
            <person name="Kyrpides N."/>
            <person name="Woyke T."/>
        </authorList>
    </citation>
    <scope>NUCLEOTIDE SEQUENCE</scope>
    <source>
        <strain evidence="2">CGMCC 1.10124</strain>
    </source>
</reference>
<sequence>MDRISAIRNVEDALRAFEEGETDLAATEERVLATLRTYATEFDDETALAAYVGKGDEAVEGVVVVASSRAEARERIADHAVDAPETFEVDRLE</sequence>
<dbReference type="Proteomes" id="UP000282007">
    <property type="component" value="Chromosome"/>
</dbReference>
<dbReference type="OrthoDB" id="226203at2157"/>
<evidence type="ECO:0000313" key="1">
    <source>
        <dbReference type="EMBL" id="AZH23861.1"/>
    </source>
</evidence>
<name>A0A3M0CY53_9EURY</name>
<protein>
    <submittedName>
        <fullName evidence="2">Uncharacterized protein</fullName>
    </submittedName>
</protein>
<evidence type="ECO:0000313" key="2">
    <source>
        <dbReference type="EMBL" id="RMB13380.1"/>
    </source>
</evidence>
<reference evidence="1 4" key="2">
    <citation type="submission" date="2018-07" db="EMBL/GenBank/DDBJ databases">
        <title>Genome sequences of Haloplanus aerogenes JCM 16430T.</title>
        <authorList>
            <person name="Kim Y.B."/>
            <person name="Roh S.W."/>
        </authorList>
    </citation>
    <scope>NUCLEOTIDE SEQUENCE [LARGE SCALE GENOMIC DNA]</scope>
    <source>
        <strain evidence="1 4">JCM 16430</strain>
    </source>
</reference>
<dbReference type="GeneID" id="38469633"/>
<dbReference type="RefSeq" id="WP_121921297.1">
    <property type="nucleotide sequence ID" value="NZ_CP034145.1"/>
</dbReference>
<dbReference type="EMBL" id="CP034145">
    <property type="protein sequence ID" value="AZH23861.1"/>
    <property type="molecule type" value="Genomic_DNA"/>
</dbReference>